<organism evidence="3">
    <name type="scientific">Lotharella oceanica</name>
    <dbReference type="NCBI Taxonomy" id="641309"/>
    <lineage>
        <taxon>Eukaryota</taxon>
        <taxon>Sar</taxon>
        <taxon>Rhizaria</taxon>
        <taxon>Cercozoa</taxon>
        <taxon>Chlorarachniophyceae</taxon>
        <taxon>Lotharella</taxon>
    </lineage>
</organism>
<feature type="transmembrane region" description="Helical" evidence="2">
    <location>
        <begin position="128"/>
        <end position="151"/>
    </location>
</feature>
<keyword evidence="2" id="KW-0812">Transmembrane</keyword>
<evidence type="ECO:0000313" key="3">
    <source>
        <dbReference type="EMBL" id="CAD9752141.1"/>
    </source>
</evidence>
<protein>
    <submittedName>
        <fullName evidence="3">Uncharacterized protein</fullName>
    </submittedName>
</protein>
<dbReference type="EMBL" id="HBHP01006536">
    <property type="protein sequence ID" value="CAD9752141.1"/>
    <property type="molecule type" value="Transcribed_RNA"/>
</dbReference>
<dbReference type="AlphaFoldDB" id="A0A7S2X8F7"/>
<proteinExistence type="predicted"/>
<feature type="compositionally biased region" description="Polar residues" evidence="1">
    <location>
        <begin position="47"/>
        <end position="57"/>
    </location>
</feature>
<accession>A0A7S2X8F7</accession>
<reference evidence="3" key="1">
    <citation type="submission" date="2021-01" db="EMBL/GenBank/DDBJ databases">
        <authorList>
            <person name="Corre E."/>
            <person name="Pelletier E."/>
            <person name="Niang G."/>
            <person name="Scheremetjew M."/>
            <person name="Finn R."/>
            <person name="Kale V."/>
            <person name="Holt S."/>
            <person name="Cochrane G."/>
            <person name="Meng A."/>
            <person name="Brown T."/>
            <person name="Cohen L."/>
        </authorList>
    </citation>
    <scope>NUCLEOTIDE SEQUENCE</scope>
    <source>
        <strain evidence="3">CCMP622</strain>
    </source>
</reference>
<gene>
    <name evidence="3" type="ORF">LSP00402_LOCUS4054</name>
</gene>
<evidence type="ECO:0000256" key="2">
    <source>
        <dbReference type="SAM" id="Phobius"/>
    </source>
</evidence>
<feature type="region of interest" description="Disordered" evidence="1">
    <location>
        <begin position="23"/>
        <end position="57"/>
    </location>
</feature>
<evidence type="ECO:0000256" key="1">
    <source>
        <dbReference type="SAM" id="MobiDB-lite"/>
    </source>
</evidence>
<keyword evidence="2" id="KW-0472">Membrane</keyword>
<keyword evidence="2" id="KW-1133">Transmembrane helix</keyword>
<name>A0A7S2X8F7_9EUKA</name>
<sequence>MANGEIQYHRRQFADRMLKHEQHNWIRSSKKRRNQHRAASETDSKRSSTNNEQQQSLLRNRKEKGFVSVWDTTKTWPKFETDSVQDNGVAACERDEVGNVLETVHFYLREVNDTTPVKILCIAADGHLAGLLLTILIPVALLLLPIMWWLIQEIFEQNRLDHLNNPFKRQ</sequence>